<feature type="non-terminal residue" evidence="1">
    <location>
        <position position="1"/>
    </location>
</feature>
<feature type="non-terminal residue" evidence="1">
    <location>
        <position position="124"/>
    </location>
</feature>
<proteinExistence type="predicted"/>
<evidence type="ECO:0000313" key="2">
    <source>
        <dbReference type="Proteomes" id="UP001057452"/>
    </source>
</evidence>
<dbReference type="EMBL" id="CM043793">
    <property type="protein sequence ID" value="KAI4821030.1"/>
    <property type="molecule type" value="Genomic_DNA"/>
</dbReference>
<sequence>LAVAEQHRHSQSGPEVSGSYFLERDYQPLLLGGTRPPGLNSSATRRTRCRKQTDYGTCRMGKGAFPPFTLELCPAMLNPPAFISSPGHHLVSPSDRCRSLKGTVRGCSNYSTPSTPSSPKALTR</sequence>
<organism evidence="1 2">
    <name type="scientific">Chaenocephalus aceratus</name>
    <name type="common">Blackfin icefish</name>
    <name type="synonym">Chaenichthys aceratus</name>
    <dbReference type="NCBI Taxonomy" id="36190"/>
    <lineage>
        <taxon>Eukaryota</taxon>
        <taxon>Metazoa</taxon>
        <taxon>Chordata</taxon>
        <taxon>Craniata</taxon>
        <taxon>Vertebrata</taxon>
        <taxon>Euteleostomi</taxon>
        <taxon>Actinopterygii</taxon>
        <taxon>Neopterygii</taxon>
        <taxon>Teleostei</taxon>
        <taxon>Neoteleostei</taxon>
        <taxon>Acanthomorphata</taxon>
        <taxon>Eupercaria</taxon>
        <taxon>Perciformes</taxon>
        <taxon>Notothenioidei</taxon>
        <taxon>Channichthyidae</taxon>
        <taxon>Chaenocephalus</taxon>
    </lineage>
</organism>
<comment type="caution">
    <text evidence="1">The sequence shown here is derived from an EMBL/GenBank/DDBJ whole genome shotgun (WGS) entry which is preliminary data.</text>
</comment>
<reference evidence="1" key="1">
    <citation type="submission" date="2022-05" db="EMBL/GenBank/DDBJ databases">
        <title>Chromosome-level genome of Chaenocephalus aceratus.</title>
        <authorList>
            <person name="Park H."/>
        </authorList>
    </citation>
    <scope>NUCLEOTIDE SEQUENCE</scope>
    <source>
        <strain evidence="1">KU_202001</strain>
    </source>
</reference>
<dbReference type="Proteomes" id="UP001057452">
    <property type="component" value="Chromosome 9"/>
</dbReference>
<evidence type="ECO:0000313" key="1">
    <source>
        <dbReference type="EMBL" id="KAI4821030.1"/>
    </source>
</evidence>
<name>A0ACB9X581_CHAAC</name>
<keyword evidence="2" id="KW-1185">Reference proteome</keyword>
<protein>
    <submittedName>
        <fullName evidence="1">Uncharacterized protein</fullName>
    </submittedName>
</protein>
<accession>A0ACB9X581</accession>
<gene>
    <name evidence="1" type="ORF">KUCAC02_028982</name>
</gene>